<evidence type="ECO:0000259" key="5">
    <source>
        <dbReference type="Pfam" id="PF02826"/>
    </source>
</evidence>
<comment type="caution">
    <text evidence="6">The sequence shown here is derived from an EMBL/GenBank/DDBJ whole genome shotgun (WGS) entry which is preliminary data.</text>
</comment>
<keyword evidence="2" id="KW-0520">NAD</keyword>
<comment type="similarity">
    <text evidence="3">Belongs to the D-isomer specific 2-hydroxyacid dehydrogenase family.</text>
</comment>
<dbReference type="InterPro" id="IPR006140">
    <property type="entry name" value="D-isomer_DH_NAD-bd"/>
</dbReference>
<keyword evidence="1 3" id="KW-0560">Oxidoreductase</keyword>
<dbReference type="Proteomes" id="UP000536746">
    <property type="component" value="Unassembled WGS sequence"/>
</dbReference>
<dbReference type="SUPFAM" id="SSF51735">
    <property type="entry name" value="NAD(P)-binding Rossmann-fold domains"/>
    <property type="match status" value="1"/>
</dbReference>
<dbReference type="Pfam" id="PF00389">
    <property type="entry name" value="2-Hacid_dh"/>
    <property type="match status" value="1"/>
</dbReference>
<dbReference type="EMBL" id="JABFMT010000034">
    <property type="protein sequence ID" value="NUU04129.1"/>
    <property type="molecule type" value="Genomic_DNA"/>
</dbReference>
<dbReference type="SUPFAM" id="SSF52283">
    <property type="entry name" value="Formate/glycerate dehydrogenase catalytic domain-like"/>
    <property type="match status" value="1"/>
</dbReference>
<dbReference type="PANTHER" id="PTHR10996:SF178">
    <property type="entry name" value="2-HYDROXYACID DEHYDROGENASE YGL185C-RELATED"/>
    <property type="match status" value="1"/>
</dbReference>
<accession>A0ABX2M0B7</accession>
<dbReference type="RefSeq" id="WP_079218960.1">
    <property type="nucleotide sequence ID" value="NZ_CP018845.1"/>
</dbReference>
<protein>
    <submittedName>
        <fullName evidence="6">2-hydroxyacid dehydrogenase</fullName>
    </submittedName>
</protein>
<keyword evidence="7" id="KW-1185">Reference proteome</keyword>
<dbReference type="Pfam" id="PF02826">
    <property type="entry name" value="2-Hacid_dh_C"/>
    <property type="match status" value="1"/>
</dbReference>
<dbReference type="Gene3D" id="3.40.50.720">
    <property type="entry name" value="NAD(P)-binding Rossmann-like Domain"/>
    <property type="match status" value="2"/>
</dbReference>
<dbReference type="InterPro" id="IPR029752">
    <property type="entry name" value="D-isomer_DH_CS1"/>
</dbReference>
<name>A0ABX2M0B7_9BURK</name>
<evidence type="ECO:0000313" key="6">
    <source>
        <dbReference type="EMBL" id="NUU04129.1"/>
    </source>
</evidence>
<evidence type="ECO:0000313" key="7">
    <source>
        <dbReference type="Proteomes" id="UP000536746"/>
    </source>
</evidence>
<feature type="domain" description="D-isomer specific 2-hydroxyacid dehydrogenase catalytic" evidence="4">
    <location>
        <begin position="46"/>
        <end position="312"/>
    </location>
</feature>
<reference evidence="6 7" key="1">
    <citation type="journal article" date="2020" name="Front. Plant Sci.">
        <title>Isolation of Rhizosphere Bacteria That Improve Quality and Water Stress Tolerance in Greenhouse Ornamentals.</title>
        <authorList>
            <person name="Nordstedt N.P."/>
            <person name="Jones M.L."/>
        </authorList>
    </citation>
    <scope>NUCLEOTIDE SEQUENCE [LARGE SCALE GENOMIC DNA]</scope>
    <source>
        <strain evidence="6 7">C6C2</strain>
    </source>
</reference>
<dbReference type="InterPro" id="IPR006139">
    <property type="entry name" value="D-isomer_2_OHA_DH_cat_dom"/>
</dbReference>
<dbReference type="InterPro" id="IPR050223">
    <property type="entry name" value="D-isomer_2-hydroxyacid_DH"/>
</dbReference>
<evidence type="ECO:0000256" key="2">
    <source>
        <dbReference type="ARBA" id="ARBA00023027"/>
    </source>
</evidence>
<proteinExistence type="inferred from homology"/>
<dbReference type="PANTHER" id="PTHR10996">
    <property type="entry name" value="2-HYDROXYACID DEHYDROGENASE-RELATED"/>
    <property type="match status" value="1"/>
</dbReference>
<dbReference type="CDD" id="cd12156">
    <property type="entry name" value="HPPR"/>
    <property type="match status" value="1"/>
</dbReference>
<evidence type="ECO:0000259" key="4">
    <source>
        <dbReference type="Pfam" id="PF00389"/>
    </source>
</evidence>
<organism evidence="6 7">
    <name type="scientific">Herbaspirillum robiniae</name>
    <dbReference type="NCBI Taxonomy" id="2014887"/>
    <lineage>
        <taxon>Bacteria</taxon>
        <taxon>Pseudomonadati</taxon>
        <taxon>Pseudomonadota</taxon>
        <taxon>Betaproteobacteria</taxon>
        <taxon>Burkholderiales</taxon>
        <taxon>Oxalobacteraceae</taxon>
        <taxon>Herbaspirillum</taxon>
    </lineage>
</organism>
<dbReference type="InterPro" id="IPR036291">
    <property type="entry name" value="NAD(P)-bd_dom_sf"/>
</dbReference>
<gene>
    <name evidence="6" type="ORF">HNO84_21170</name>
</gene>
<evidence type="ECO:0000256" key="1">
    <source>
        <dbReference type="ARBA" id="ARBA00023002"/>
    </source>
</evidence>
<dbReference type="PROSITE" id="PS00065">
    <property type="entry name" value="D_2_HYDROXYACID_DH_1"/>
    <property type="match status" value="1"/>
</dbReference>
<feature type="domain" description="D-isomer specific 2-hydroxyacid dehydrogenase NAD-binding" evidence="5">
    <location>
        <begin position="110"/>
        <end position="281"/>
    </location>
</feature>
<sequence>MSTAAELLILIPLADALLAQLRAAPGLPPLRYAPNGVDWDDPQLGRVRYLLTNGSTGLCAAQMNALPQLRLVAAFGAGYENIDVQAARGRGIAVTHAPGANDATVADHAMALMLGISRGLHLLDGAVKAGRWDGSRAARPTVNGKRLGIVGLGNIGEKIARRAAAFDMEIGYHTRRARADSPYRHYPGVPALAAASDYLVLACPGGPATRHLIDAAALDALGPQGFLINIARGSVVDTAALVAALRQRRIAGAALDVVDGEPALPPEFSALDNLLLTPHISGRSPEALQTQLRMFIAAVAASANGEAPPHQVAQ</sequence>
<evidence type="ECO:0000256" key="3">
    <source>
        <dbReference type="RuleBase" id="RU003719"/>
    </source>
</evidence>